<gene>
    <name evidence="1" type="ORF">HMPREF0542_11864</name>
</gene>
<accession>E7FSI7</accession>
<evidence type="ECO:0000313" key="1">
    <source>
        <dbReference type="EMBL" id="EFZ34005.1"/>
    </source>
</evidence>
<comment type="caution">
    <text evidence="1">The sequence shown here is derived from an EMBL/GenBank/DDBJ whole genome shotgun (WGS) entry which is preliminary data.</text>
</comment>
<sequence>MQHPQHQKRFKLLPLYISEYKKIFAASQNCIFQKNHEELSGSA</sequence>
<reference evidence="1 2" key="1">
    <citation type="submission" date="2011-01" db="EMBL/GenBank/DDBJ databases">
        <authorList>
            <person name="Muzny D."/>
            <person name="Qin X."/>
            <person name="Buhay C."/>
            <person name="Dugan-Rocha S."/>
            <person name="Ding Y."/>
            <person name="Chen G."/>
            <person name="Hawes A."/>
            <person name="Holder M."/>
            <person name="Jhangiani S."/>
            <person name="Johnson A."/>
            <person name="Khan Z."/>
            <person name="Li Z."/>
            <person name="Liu W."/>
            <person name="Liu X."/>
            <person name="Perez L."/>
            <person name="Shen H."/>
            <person name="Wang Q."/>
            <person name="Watt J."/>
            <person name="Xi L."/>
            <person name="Xin Y."/>
            <person name="Zhou J."/>
            <person name="Deng J."/>
            <person name="Jiang H."/>
            <person name="Liu Y."/>
            <person name="Qu J."/>
            <person name="Song X.-Z."/>
            <person name="Zhang L."/>
            <person name="Villasana D."/>
            <person name="Johnson A."/>
            <person name="Liu J."/>
            <person name="Liyanage D."/>
            <person name="Lorensuhewa L."/>
            <person name="Robinson T."/>
            <person name="Song A."/>
            <person name="Song B.-B."/>
            <person name="Dinh H."/>
            <person name="Thornton R."/>
            <person name="Coyle M."/>
            <person name="Francisco L."/>
            <person name="Jackson L."/>
            <person name="Javaid M."/>
            <person name="Korchina V."/>
            <person name="Kovar C."/>
            <person name="Mata R."/>
            <person name="Mathew T."/>
            <person name="Ngo R."/>
            <person name="Nguyen L."/>
            <person name="Nguyen N."/>
            <person name="Okwuonu G."/>
            <person name="Ongeri F."/>
            <person name="Pham C."/>
            <person name="Simmons D."/>
            <person name="Wilczek-Boney K."/>
            <person name="Hale W."/>
            <person name="Jakkamsetti A."/>
            <person name="Pham P."/>
            <person name="Ruth R."/>
            <person name="San Lucas F."/>
            <person name="Warren J."/>
            <person name="Zhang J."/>
            <person name="Zhao Z."/>
            <person name="Zhou C."/>
            <person name="Zhu D."/>
            <person name="Lee S."/>
            <person name="Bess C."/>
            <person name="Blankenburg K."/>
            <person name="Forbes L."/>
            <person name="Fu Q."/>
            <person name="Gubbala S."/>
            <person name="Hirani K."/>
            <person name="Jayaseelan J.C."/>
            <person name="Lara F."/>
            <person name="Munidasa M."/>
            <person name="Palculict T."/>
            <person name="Patil S."/>
            <person name="Pu L.-L."/>
            <person name="Saada N."/>
            <person name="Tang L."/>
            <person name="Weissenberger G."/>
            <person name="Zhu Y."/>
            <person name="Hemphill L."/>
            <person name="Shang Y."/>
            <person name="Youmans B."/>
            <person name="Ayvaz T."/>
            <person name="Ross M."/>
            <person name="Santibanez J."/>
            <person name="Aqrawi P."/>
            <person name="Gross S."/>
            <person name="Joshi V."/>
            <person name="Fowler G."/>
            <person name="Nazareth L."/>
            <person name="Reid J."/>
            <person name="Worley K."/>
            <person name="Petrosino J."/>
            <person name="Highlander S."/>
            <person name="Gibbs R."/>
        </authorList>
    </citation>
    <scope>NUCLEOTIDE SEQUENCE [LARGE SCALE GENOMIC DNA]</scope>
    <source>
        <strain evidence="1 2">ATCC 25644</strain>
    </source>
</reference>
<dbReference type="HOGENOM" id="CLU_3235368_0_0_9"/>
<dbReference type="Proteomes" id="UP000004099">
    <property type="component" value="Unassembled WGS sequence"/>
</dbReference>
<evidence type="ECO:0000313" key="2">
    <source>
        <dbReference type="Proteomes" id="UP000004099"/>
    </source>
</evidence>
<dbReference type="EMBL" id="ACGS02000046">
    <property type="protein sequence ID" value="EFZ34005.1"/>
    <property type="molecule type" value="Genomic_DNA"/>
</dbReference>
<dbReference type="AlphaFoldDB" id="E7FSI7"/>
<organism evidence="1 2">
    <name type="scientific">Ligilactobacillus ruminis ATCC 25644</name>
    <dbReference type="NCBI Taxonomy" id="525362"/>
    <lineage>
        <taxon>Bacteria</taxon>
        <taxon>Bacillati</taxon>
        <taxon>Bacillota</taxon>
        <taxon>Bacilli</taxon>
        <taxon>Lactobacillales</taxon>
        <taxon>Lactobacillaceae</taxon>
        <taxon>Ligilactobacillus</taxon>
    </lineage>
</organism>
<name>E7FSI7_9LACO</name>
<protein>
    <submittedName>
        <fullName evidence="1">Uncharacterized protein</fullName>
    </submittedName>
</protein>
<proteinExistence type="predicted"/>